<dbReference type="EMBL" id="JAJEPU010000052">
    <property type="protein sequence ID" value="MCC2165786.1"/>
    <property type="molecule type" value="Genomic_DNA"/>
</dbReference>
<dbReference type="AlphaFoldDB" id="A0AAE3AQ52"/>
<dbReference type="Proteomes" id="UP001198962">
    <property type="component" value="Unassembled WGS sequence"/>
</dbReference>
<evidence type="ECO:0000313" key="2">
    <source>
        <dbReference type="Proteomes" id="UP001198962"/>
    </source>
</evidence>
<proteinExistence type="predicted"/>
<protein>
    <submittedName>
        <fullName evidence="1">Uncharacterized protein</fullName>
    </submittedName>
</protein>
<gene>
    <name evidence="1" type="ORF">LKD32_13060</name>
</gene>
<accession>A0AAE3AQ52</accession>
<evidence type="ECO:0000313" key="1">
    <source>
        <dbReference type="EMBL" id="MCC2165786.1"/>
    </source>
</evidence>
<name>A0AAE3AQ52_9FIRM</name>
<keyword evidence="2" id="KW-1185">Reference proteome</keyword>
<reference evidence="1" key="1">
    <citation type="submission" date="2021-10" db="EMBL/GenBank/DDBJ databases">
        <title>Anaerobic single-cell dispensing facilitates the cultivation of human gut bacteria.</title>
        <authorList>
            <person name="Afrizal A."/>
        </authorList>
    </citation>
    <scope>NUCLEOTIDE SEQUENCE</scope>
    <source>
        <strain evidence="1">CLA-AA-H274</strain>
    </source>
</reference>
<organism evidence="1 2">
    <name type="scientific">Brotaphodocola catenula</name>
    <dbReference type="NCBI Taxonomy" id="2885361"/>
    <lineage>
        <taxon>Bacteria</taxon>
        <taxon>Bacillati</taxon>
        <taxon>Bacillota</taxon>
        <taxon>Clostridia</taxon>
        <taxon>Lachnospirales</taxon>
        <taxon>Lachnospiraceae</taxon>
        <taxon>Brotaphodocola</taxon>
    </lineage>
</organism>
<sequence>MVYDMRIFKGNVMGFLNFVQRLFPGWNASGQKFAYMTALNQYLRDRIASAKDKSERDWLFGCKKNLYPAIQNIIRLEEARVRPEDMKIWGTLDKDISLFVEMWKHLEQLDNHIADFRSRMHELEEPEIFEREVNKVFRFHGKKMIVWNGFQFLTPIQQFVYDCFERSGFDIYALIQDEKKYPYANEIWRHLYNENNGYPPAEQWIRFENSEERNPLGEIFETGQKTTAPNVKIIKYSNTIEFVEDISRIKEEGFYLYSADDYVANSMLKAYFPERYEVRNLLSYPIGQFIYTLHNMWDENLQCITLSADGLRKCFASGWLSLYGKSSIRYTEDLERILPYFENCYTIEEWTKRLNIFSEAYENAYDVFMQSPSEFDCFADQISNQVQVQISQMQIDQAQVDQVQVEKRKQKRLSNPLVNFGPFSVEKDRAEKVIEFICQLIQMARSLFEKNEPVSIQQHMSKLDAMLYRNDGMPQELYLEEKEKVKQIFKALENEKIKDFLCYPGDLATALLSFMSGKLDDEEEKNNQLKTLVFHIFQIESASVSAKGKVHICLADITKLPGMPGKYTWSLDGELLSKINATTEKTYLSNWLENDQLLTLSNRYYVYNALKNQEVELSWVYQQGEKRFSPSPYITLLDKLSDAKIQDSTVRNLDLQYVAGVPQHQHFDKTYSIEENKDLHLREDELEYSVCPMRYVYSSVVGDSPAYVNEYQQNRAIVRLIQILKKLLKDRYSVEEIAEQVFELFPYIRKAEKRQMLDDALRWELPRSEESCTVDGEYKYTNERWNLTFLDYETYAYAEKMASMLMNQNGRRDIYPERVGAGGSRNCEFCPHARYCPHALFGIDYKGENE</sequence>
<comment type="caution">
    <text evidence="1">The sequence shown here is derived from an EMBL/GenBank/DDBJ whole genome shotgun (WGS) entry which is preliminary data.</text>
</comment>